<name>A0A1Y1KIA1_PHOPY</name>
<dbReference type="GO" id="GO:0005789">
    <property type="term" value="C:endoplasmic reticulum membrane"/>
    <property type="evidence" value="ECO:0007669"/>
    <property type="project" value="UniProtKB-SubCell"/>
</dbReference>
<comment type="subcellular location">
    <subcellularLocation>
        <location evidence="1 10">Endoplasmic reticulum membrane</location>
        <topology evidence="1 10">Multi-pass membrane protein</topology>
    </subcellularLocation>
</comment>
<feature type="transmembrane region" description="Helical" evidence="10">
    <location>
        <begin position="7"/>
        <end position="29"/>
    </location>
</feature>
<keyword evidence="8 10" id="KW-1133">Transmembrane helix</keyword>
<keyword evidence="9 10" id="KW-0472">Membrane</keyword>
<dbReference type="AlphaFoldDB" id="A0A1Y1KIA1"/>
<keyword evidence="5 10" id="KW-0808">Transferase</keyword>
<feature type="transmembrane region" description="Helical" evidence="10">
    <location>
        <begin position="333"/>
        <end position="350"/>
    </location>
</feature>
<keyword evidence="4 10" id="KW-0328">Glycosyltransferase</keyword>
<dbReference type="EC" id="2.4.1.-" evidence="10"/>
<dbReference type="GO" id="GO:0042281">
    <property type="term" value="F:dolichyl pyrophosphate Man9GlcNAc2 alpha-1,3-glucosyltransferase activity"/>
    <property type="evidence" value="ECO:0007669"/>
    <property type="project" value="TreeGrafter"/>
</dbReference>
<sequence length="536" mass="61532">MNTKSEFLLYGLGILTAILLRCGVSLHPYSGAGKPPMYGDYEAQRHWMEITVNLPITDWYRNTSTNDLQYWGLDYPPLTAYHSYLCGVVSLFINPEYVSLTKSRGYETEEHKLFMRYTVLLVDLLLFIPAAVVYFKSVYKKTSKKSLITPSLGTLLTLLYPGLILIDHGHFQYNCVSLAFAVYAILFVCTRRPVLGSICFCLALNYKQMELYHAIPFFVYLLSTCIPKPGQSALVGVTRLAKISGTVILTFAVIWAPFLINVSSTFDVLRRLFPVARGIFEDKVANVWCTLNVFYKLKLYIGNEQMFRYCTVATFVAVLPSSIDLFLRPNVKKFVIALINSSLAFFLFSFQVHEKTILVVALPVMLYLPAEPIVCFWFLILSVFSMVPLLLKDELMVATISLVLFYIVLFYIICEYRPGCNNEMFFPRYDNVIQLLSDTKKSGHYRLLFRTFRKHYKTLLTMGRSLLIIASLSGCALFVALILIFHPPMNYPDLFSLIISIYSCFHFLAFFIYFNFVQFNIPPAVEDIKHFKFKSD</sequence>
<feature type="transmembrane region" description="Helical" evidence="10">
    <location>
        <begin position="466"/>
        <end position="488"/>
    </location>
</feature>
<dbReference type="PANTHER" id="PTHR12413">
    <property type="entry name" value="DOLICHYL GLYCOSYLTRANSFERASE"/>
    <property type="match status" value="1"/>
</dbReference>
<organism evidence="11">
    <name type="scientific">Photinus pyralis</name>
    <name type="common">Common eastern firefly</name>
    <name type="synonym">Lampyris pyralis</name>
    <dbReference type="NCBI Taxonomy" id="7054"/>
    <lineage>
        <taxon>Eukaryota</taxon>
        <taxon>Metazoa</taxon>
        <taxon>Ecdysozoa</taxon>
        <taxon>Arthropoda</taxon>
        <taxon>Hexapoda</taxon>
        <taxon>Insecta</taxon>
        <taxon>Pterygota</taxon>
        <taxon>Neoptera</taxon>
        <taxon>Endopterygota</taxon>
        <taxon>Coleoptera</taxon>
        <taxon>Polyphaga</taxon>
        <taxon>Elateriformia</taxon>
        <taxon>Elateroidea</taxon>
        <taxon>Lampyridae</taxon>
        <taxon>Lampyrinae</taxon>
        <taxon>Photinus</taxon>
    </lineage>
</organism>
<dbReference type="InterPro" id="IPR004856">
    <property type="entry name" value="Glyco_trans_ALG6/ALG8"/>
</dbReference>
<feature type="transmembrane region" description="Helical" evidence="10">
    <location>
        <begin position="357"/>
        <end position="383"/>
    </location>
</feature>
<keyword evidence="6 10" id="KW-0812">Transmembrane</keyword>
<evidence type="ECO:0000256" key="1">
    <source>
        <dbReference type="ARBA" id="ARBA00004477"/>
    </source>
</evidence>
<dbReference type="Pfam" id="PF03155">
    <property type="entry name" value="Alg6_Alg8"/>
    <property type="match status" value="1"/>
</dbReference>
<evidence type="ECO:0000256" key="9">
    <source>
        <dbReference type="ARBA" id="ARBA00023136"/>
    </source>
</evidence>
<reference evidence="11" key="1">
    <citation type="journal article" date="2016" name="Sci. Rep.">
        <title>Molecular characterization of firefly nuptial gifts: a multi-omics approach sheds light on postcopulatory sexual selection.</title>
        <authorList>
            <person name="Al-Wathiqui N."/>
            <person name="Fallon T.R."/>
            <person name="South A."/>
            <person name="Weng J.K."/>
            <person name="Lewis S.M."/>
        </authorList>
    </citation>
    <scope>NUCLEOTIDE SEQUENCE</scope>
</reference>
<protein>
    <recommendedName>
        <fullName evidence="10">Alpha-1,3-glucosyltransferase</fullName>
        <ecNumber evidence="10">2.4.1.-</ecNumber>
    </recommendedName>
</protein>
<dbReference type="EMBL" id="GEZM01086656">
    <property type="protein sequence ID" value="JAV59126.1"/>
    <property type="molecule type" value="Transcribed_RNA"/>
</dbReference>
<evidence type="ECO:0000256" key="5">
    <source>
        <dbReference type="ARBA" id="ARBA00022679"/>
    </source>
</evidence>
<proteinExistence type="inferred from homology"/>
<evidence type="ECO:0000256" key="4">
    <source>
        <dbReference type="ARBA" id="ARBA00022676"/>
    </source>
</evidence>
<comment type="pathway">
    <text evidence="2 10">Protein modification; protein glycosylation.</text>
</comment>
<accession>A0A1Y1KIA1</accession>
<feature type="transmembrane region" description="Helical" evidence="10">
    <location>
        <begin position="211"/>
        <end position="229"/>
    </location>
</feature>
<keyword evidence="7 10" id="KW-0256">Endoplasmic reticulum</keyword>
<evidence type="ECO:0000256" key="2">
    <source>
        <dbReference type="ARBA" id="ARBA00004922"/>
    </source>
</evidence>
<feature type="transmembrane region" description="Helical" evidence="10">
    <location>
        <begin position="241"/>
        <end position="262"/>
    </location>
</feature>
<feature type="transmembrane region" description="Helical" evidence="10">
    <location>
        <begin position="147"/>
        <end position="165"/>
    </location>
</feature>
<evidence type="ECO:0000313" key="11">
    <source>
        <dbReference type="EMBL" id="JAV59126.1"/>
    </source>
</evidence>
<evidence type="ECO:0000256" key="10">
    <source>
        <dbReference type="RuleBase" id="RU363110"/>
    </source>
</evidence>
<evidence type="ECO:0000256" key="6">
    <source>
        <dbReference type="ARBA" id="ARBA00022692"/>
    </source>
</evidence>
<evidence type="ECO:0000256" key="8">
    <source>
        <dbReference type="ARBA" id="ARBA00022989"/>
    </source>
</evidence>
<evidence type="ECO:0000256" key="3">
    <source>
        <dbReference type="ARBA" id="ARBA00008715"/>
    </source>
</evidence>
<feature type="transmembrane region" description="Helical" evidence="10">
    <location>
        <begin position="171"/>
        <end position="190"/>
    </location>
</feature>
<dbReference type="PANTHER" id="PTHR12413:SF1">
    <property type="entry name" value="DOLICHYL PYROPHOSPHATE MAN9GLCNAC2 ALPHA-1,3-GLUCOSYLTRANSFERASE"/>
    <property type="match status" value="1"/>
</dbReference>
<feature type="transmembrane region" description="Helical" evidence="10">
    <location>
        <begin position="494"/>
        <end position="514"/>
    </location>
</feature>
<dbReference type="UniPathway" id="UPA00378"/>
<feature type="transmembrane region" description="Helical" evidence="10">
    <location>
        <begin position="114"/>
        <end position="135"/>
    </location>
</feature>
<feature type="transmembrane region" description="Helical" evidence="10">
    <location>
        <begin position="395"/>
        <end position="414"/>
    </location>
</feature>
<evidence type="ECO:0000256" key="7">
    <source>
        <dbReference type="ARBA" id="ARBA00022824"/>
    </source>
</evidence>
<comment type="similarity">
    <text evidence="3 10">Belongs to the ALG6/ALG8 glucosyltransferase family.</text>
</comment>